<dbReference type="InterPro" id="IPR051131">
    <property type="entry name" value="NEK_Ser/Thr_kinase_NIMA"/>
</dbReference>
<organism evidence="13 14">
    <name type="scientific">Pelodiscus sinensis</name>
    <name type="common">Chinese softshell turtle</name>
    <name type="synonym">Trionyx sinensis</name>
    <dbReference type="NCBI Taxonomy" id="13735"/>
    <lineage>
        <taxon>Eukaryota</taxon>
        <taxon>Metazoa</taxon>
        <taxon>Chordata</taxon>
        <taxon>Craniata</taxon>
        <taxon>Vertebrata</taxon>
        <taxon>Euteleostomi</taxon>
        <taxon>Archelosauria</taxon>
        <taxon>Testudinata</taxon>
        <taxon>Testudines</taxon>
        <taxon>Cryptodira</taxon>
        <taxon>Trionychia</taxon>
        <taxon>Trionychidae</taxon>
        <taxon>Pelodiscus</taxon>
    </lineage>
</organism>
<comment type="similarity">
    <text evidence="1">Belongs to the protein kinase superfamily. NEK Ser/Thr protein kinase family. NIMA subfamily.</text>
</comment>
<dbReference type="EMBL" id="AGCU01097424">
    <property type="status" value="NOT_ANNOTATED_CDS"/>
    <property type="molecule type" value="Genomic_DNA"/>
</dbReference>
<evidence type="ECO:0000256" key="10">
    <source>
        <dbReference type="PROSITE-ProRule" id="PRU10141"/>
    </source>
</evidence>
<dbReference type="Proteomes" id="UP000007267">
    <property type="component" value="Unassembled WGS sequence"/>
</dbReference>
<dbReference type="STRING" id="13735.ENSPSIP00000015547"/>
<dbReference type="GeneTree" id="ENSGT00940000165959"/>
<accession>K7G5I6</accession>
<feature type="region of interest" description="Disordered" evidence="11">
    <location>
        <begin position="368"/>
        <end position="500"/>
    </location>
</feature>
<evidence type="ECO:0000256" key="4">
    <source>
        <dbReference type="ARBA" id="ARBA00022679"/>
    </source>
</evidence>
<evidence type="ECO:0000256" key="8">
    <source>
        <dbReference type="ARBA" id="ARBA00047899"/>
    </source>
</evidence>
<dbReference type="EMBL" id="AGCU01097420">
    <property type="status" value="NOT_ANNOTATED_CDS"/>
    <property type="molecule type" value="Genomic_DNA"/>
</dbReference>
<feature type="compositionally biased region" description="Basic and acidic residues" evidence="11">
    <location>
        <begin position="416"/>
        <end position="431"/>
    </location>
</feature>
<feature type="compositionally biased region" description="Acidic residues" evidence="11">
    <location>
        <begin position="487"/>
        <end position="500"/>
    </location>
</feature>
<evidence type="ECO:0000256" key="1">
    <source>
        <dbReference type="ARBA" id="ARBA00010886"/>
    </source>
</evidence>
<comment type="catalytic activity">
    <reaction evidence="8">
        <text>L-threonyl-[protein] + ATP = O-phospho-L-threonyl-[protein] + ADP + H(+)</text>
        <dbReference type="Rhea" id="RHEA:46608"/>
        <dbReference type="Rhea" id="RHEA-COMP:11060"/>
        <dbReference type="Rhea" id="RHEA-COMP:11605"/>
        <dbReference type="ChEBI" id="CHEBI:15378"/>
        <dbReference type="ChEBI" id="CHEBI:30013"/>
        <dbReference type="ChEBI" id="CHEBI:30616"/>
        <dbReference type="ChEBI" id="CHEBI:61977"/>
        <dbReference type="ChEBI" id="CHEBI:456216"/>
        <dbReference type="EC" id="2.7.11.1"/>
    </reaction>
</comment>
<reference evidence="13" key="4">
    <citation type="submission" date="2025-09" db="UniProtKB">
        <authorList>
            <consortium name="Ensembl"/>
        </authorList>
    </citation>
    <scope>IDENTIFICATION</scope>
</reference>
<protein>
    <recommendedName>
        <fullName evidence="2">non-specific serine/threonine protein kinase</fullName>
        <ecNumber evidence="2">2.7.11.1</ecNumber>
    </recommendedName>
</protein>
<feature type="compositionally biased region" description="Low complexity" evidence="11">
    <location>
        <begin position="468"/>
        <end position="479"/>
    </location>
</feature>
<keyword evidence="4" id="KW-0808">Transferase</keyword>
<dbReference type="eggNOG" id="KOG0589">
    <property type="taxonomic scope" value="Eukaryota"/>
</dbReference>
<evidence type="ECO:0000256" key="7">
    <source>
        <dbReference type="ARBA" id="ARBA00022840"/>
    </source>
</evidence>
<evidence type="ECO:0000259" key="12">
    <source>
        <dbReference type="PROSITE" id="PS50011"/>
    </source>
</evidence>
<keyword evidence="6" id="KW-0418">Kinase</keyword>
<dbReference type="PANTHER" id="PTHR44899:SF3">
    <property type="entry name" value="SERINE_THREONINE-PROTEIN KINASE NEK1"/>
    <property type="match status" value="1"/>
</dbReference>
<dbReference type="InterPro" id="IPR011009">
    <property type="entry name" value="Kinase-like_dom_sf"/>
</dbReference>
<dbReference type="Gene3D" id="1.10.510.10">
    <property type="entry name" value="Transferase(Phosphotransferase) domain 1"/>
    <property type="match status" value="1"/>
</dbReference>
<keyword evidence="5 10" id="KW-0547">Nucleotide-binding</keyword>
<dbReference type="PROSITE" id="PS50011">
    <property type="entry name" value="PROTEIN_KINASE_DOM"/>
    <property type="match status" value="1"/>
</dbReference>
<dbReference type="PROSITE" id="PS00108">
    <property type="entry name" value="PROTEIN_KINASE_ST"/>
    <property type="match status" value="1"/>
</dbReference>
<dbReference type="Pfam" id="PF00069">
    <property type="entry name" value="Pkinase"/>
    <property type="match status" value="1"/>
</dbReference>
<keyword evidence="7 10" id="KW-0067">ATP-binding</keyword>
<evidence type="ECO:0000256" key="9">
    <source>
        <dbReference type="ARBA" id="ARBA00048679"/>
    </source>
</evidence>
<dbReference type="GO" id="GO:0005524">
    <property type="term" value="F:ATP binding"/>
    <property type="evidence" value="ECO:0007669"/>
    <property type="project" value="UniProtKB-UniRule"/>
</dbReference>
<dbReference type="Ensembl" id="ENSPSIT00000015621.1">
    <property type="protein sequence ID" value="ENSPSIP00000015547.1"/>
    <property type="gene ID" value="ENSPSIG00000013897.1"/>
</dbReference>
<dbReference type="OMA" id="IDQETTC"/>
<dbReference type="PANTHER" id="PTHR44899">
    <property type="entry name" value="CAMK FAMILY PROTEIN KINASE"/>
    <property type="match status" value="1"/>
</dbReference>
<evidence type="ECO:0000313" key="13">
    <source>
        <dbReference type="Ensembl" id="ENSPSIP00000015547.1"/>
    </source>
</evidence>
<feature type="region of interest" description="Disordered" evidence="11">
    <location>
        <begin position="1"/>
        <end position="33"/>
    </location>
</feature>
<dbReference type="InterPro" id="IPR000719">
    <property type="entry name" value="Prot_kinase_dom"/>
</dbReference>
<dbReference type="EMBL" id="AGCU01097423">
    <property type="status" value="NOT_ANNOTATED_CDS"/>
    <property type="molecule type" value="Genomic_DNA"/>
</dbReference>
<dbReference type="EC" id="2.7.11.1" evidence="2"/>
<dbReference type="FunFam" id="1.10.510.10:FF:001332">
    <property type="entry name" value="Serine/threonine-protein kinase Nek1"/>
    <property type="match status" value="1"/>
</dbReference>
<reference evidence="14" key="2">
    <citation type="journal article" date="2013" name="Nat. Genet.">
        <title>The draft genomes of soft-shell turtle and green sea turtle yield insights into the development and evolution of the turtle-specific body plan.</title>
        <authorList>
            <person name="Wang Z."/>
            <person name="Pascual-Anaya J."/>
            <person name="Zadissa A."/>
            <person name="Li W."/>
            <person name="Niimura Y."/>
            <person name="Huang Z."/>
            <person name="Li C."/>
            <person name="White S."/>
            <person name="Xiong Z."/>
            <person name="Fang D."/>
            <person name="Wang B."/>
            <person name="Ming Y."/>
            <person name="Chen Y."/>
            <person name="Zheng Y."/>
            <person name="Kuraku S."/>
            <person name="Pignatelli M."/>
            <person name="Herrero J."/>
            <person name="Beal K."/>
            <person name="Nozawa M."/>
            <person name="Li Q."/>
            <person name="Wang J."/>
            <person name="Zhang H."/>
            <person name="Yu L."/>
            <person name="Shigenobu S."/>
            <person name="Wang J."/>
            <person name="Liu J."/>
            <person name="Flicek P."/>
            <person name="Searle S."/>
            <person name="Wang J."/>
            <person name="Kuratani S."/>
            <person name="Yin Y."/>
            <person name="Aken B."/>
            <person name="Zhang G."/>
            <person name="Irie N."/>
        </authorList>
    </citation>
    <scope>NUCLEOTIDE SEQUENCE [LARGE SCALE GENOMIC DNA]</scope>
    <source>
        <strain evidence="14">Daiwa-1</strain>
    </source>
</reference>
<dbReference type="EMBL" id="AGCU01097422">
    <property type="status" value="NOT_ANNOTATED_CDS"/>
    <property type="molecule type" value="Genomic_DNA"/>
</dbReference>
<proteinExistence type="inferred from homology"/>
<dbReference type="InterPro" id="IPR008271">
    <property type="entry name" value="Ser/Thr_kinase_AS"/>
</dbReference>
<dbReference type="PROSITE" id="PS00107">
    <property type="entry name" value="PROTEIN_KINASE_ATP"/>
    <property type="match status" value="1"/>
</dbReference>
<evidence type="ECO:0000256" key="6">
    <source>
        <dbReference type="ARBA" id="ARBA00022777"/>
    </source>
</evidence>
<feature type="domain" description="Protein kinase" evidence="12">
    <location>
        <begin position="98"/>
        <end position="353"/>
    </location>
</feature>
<sequence>MERPRGGSFLNAARSAECSSFPPQREPAKTLAGSEARRNIWLQRARWVNTVYPAYVQQNCSGTSWDPTQPATPPSTSAEKQRHLVAHVRMLVATMEKYEQMLTIGRGATAKVLLMRDTGTKKLFAVKKIKTDPSKKTRTREAVLQEVTILGKLTHPHIVSCHEHFFDKEHMFIVQDYCDGGSLDDHIKQRKEGYFPESTVMEWFVQLAMAVQHIHSMKILHRDIKTSNVFLTKKGMLKLGDFGISKVMNSTLDMASTFVGTPYYLSPELCEDVPYSSKADIWALGCVLFETCALRPPFDGISLVSLFYKIVQGPYAPVPECFSEPLHGVIQAILEKCPAKRPSASGVLNLPYVQHHLQLFLRHRESQLFKQQHRAKPHEEDSPDPLPPTPPSQTLPAHQGRGAFRPKSAPPYVSTRRPELSEPEELDRSSDYSEDFERESASSTEENLEDDVPLPGLSTQAPRESGQASPPDSPLSADSPEGRDEVELADYPDDFEEVEEPSLEAVVSSARCAMQVPADNEAFQEDPQGPAALSASLRTLRETCTGEPDPSLGDHVPAQAQFAPEDLQPHFEHRMGPDHLETCYLLLSLDQETA</sequence>
<evidence type="ECO:0000256" key="2">
    <source>
        <dbReference type="ARBA" id="ARBA00012513"/>
    </source>
</evidence>
<reference evidence="13" key="3">
    <citation type="submission" date="2025-08" db="UniProtKB">
        <authorList>
            <consortium name="Ensembl"/>
        </authorList>
    </citation>
    <scope>IDENTIFICATION</scope>
</reference>
<comment type="catalytic activity">
    <reaction evidence="9">
        <text>L-seryl-[protein] + ATP = O-phospho-L-seryl-[protein] + ADP + H(+)</text>
        <dbReference type="Rhea" id="RHEA:17989"/>
        <dbReference type="Rhea" id="RHEA-COMP:9863"/>
        <dbReference type="Rhea" id="RHEA-COMP:11604"/>
        <dbReference type="ChEBI" id="CHEBI:15378"/>
        <dbReference type="ChEBI" id="CHEBI:29999"/>
        <dbReference type="ChEBI" id="CHEBI:30616"/>
        <dbReference type="ChEBI" id="CHEBI:83421"/>
        <dbReference type="ChEBI" id="CHEBI:456216"/>
        <dbReference type="EC" id="2.7.11.1"/>
    </reaction>
</comment>
<dbReference type="SUPFAM" id="SSF56112">
    <property type="entry name" value="Protein kinase-like (PK-like)"/>
    <property type="match status" value="1"/>
</dbReference>
<dbReference type="InterPro" id="IPR017441">
    <property type="entry name" value="Protein_kinase_ATP_BS"/>
</dbReference>
<dbReference type="SMART" id="SM00220">
    <property type="entry name" value="S_TKc"/>
    <property type="match status" value="1"/>
</dbReference>
<reference evidence="14" key="1">
    <citation type="submission" date="2011-10" db="EMBL/GenBank/DDBJ databases">
        <authorList>
            <consortium name="Soft-shell Turtle Genome Consortium"/>
        </authorList>
    </citation>
    <scope>NUCLEOTIDE SEQUENCE [LARGE SCALE GENOMIC DNA]</scope>
    <source>
        <strain evidence="14">Daiwa-1</strain>
    </source>
</reference>
<evidence type="ECO:0000256" key="3">
    <source>
        <dbReference type="ARBA" id="ARBA00022527"/>
    </source>
</evidence>
<feature type="binding site" evidence="10">
    <location>
        <position position="128"/>
    </location>
    <ligand>
        <name>ATP</name>
        <dbReference type="ChEBI" id="CHEBI:30616"/>
    </ligand>
</feature>
<dbReference type="GO" id="GO:0004674">
    <property type="term" value="F:protein serine/threonine kinase activity"/>
    <property type="evidence" value="ECO:0007669"/>
    <property type="project" value="UniProtKB-KW"/>
</dbReference>
<keyword evidence="14" id="KW-1185">Reference proteome</keyword>
<dbReference type="CDD" id="cd08215">
    <property type="entry name" value="STKc_Nek"/>
    <property type="match status" value="1"/>
</dbReference>
<dbReference type="AlphaFoldDB" id="K7G5I6"/>
<dbReference type="HOGENOM" id="CLU_000288_63_39_1"/>
<feature type="compositionally biased region" description="Pro residues" evidence="11">
    <location>
        <begin position="384"/>
        <end position="393"/>
    </location>
</feature>
<evidence type="ECO:0000256" key="5">
    <source>
        <dbReference type="ARBA" id="ARBA00022741"/>
    </source>
</evidence>
<keyword evidence="3" id="KW-0723">Serine/threonine-protein kinase</keyword>
<dbReference type="EMBL" id="AGCU01097421">
    <property type="status" value="NOT_ANNOTATED_CDS"/>
    <property type="molecule type" value="Genomic_DNA"/>
</dbReference>
<name>K7G5I6_PELSI</name>
<evidence type="ECO:0000256" key="11">
    <source>
        <dbReference type="SAM" id="MobiDB-lite"/>
    </source>
</evidence>
<evidence type="ECO:0000313" key="14">
    <source>
        <dbReference type="Proteomes" id="UP000007267"/>
    </source>
</evidence>